<gene>
    <name evidence="1" type="ORF">CCM_02246</name>
</gene>
<dbReference type="InterPro" id="IPR011009">
    <property type="entry name" value="Kinase-like_dom_sf"/>
</dbReference>
<organism evidence="1 2">
    <name type="scientific">Cordyceps militaris (strain CM01)</name>
    <name type="common">Caterpillar fungus</name>
    <dbReference type="NCBI Taxonomy" id="983644"/>
    <lineage>
        <taxon>Eukaryota</taxon>
        <taxon>Fungi</taxon>
        <taxon>Dikarya</taxon>
        <taxon>Ascomycota</taxon>
        <taxon>Pezizomycotina</taxon>
        <taxon>Sordariomycetes</taxon>
        <taxon>Hypocreomycetidae</taxon>
        <taxon>Hypocreales</taxon>
        <taxon>Cordycipitaceae</taxon>
        <taxon>Cordyceps</taxon>
    </lineage>
</organism>
<dbReference type="OMA" id="PREWCEF"/>
<dbReference type="PANTHER" id="PTHR21310:SF37">
    <property type="entry name" value="AMINOGLYCOSIDE PHOSPHOTRANSFERASE DOMAIN-CONTAINING PROTEIN"/>
    <property type="match status" value="1"/>
</dbReference>
<dbReference type="OrthoDB" id="5412996at2759"/>
<dbReference type="InterPro" id="IPR051678">
    <property type="entry name" value="AGP_Transferase"/>
</dbReference>
<dbReference type="VEuPathDB" id="FungiDB:CCM_02246"/>
<dbReference type="PANTHER" id="PTHR21310">
    <property type="entry name" value="AMINOGLYCOSIDE PHOSPHOTRANSFERASE-RELATED-RELATED"/>
    <property type="match status" value="1"/>
</dbReference>
<dbReference type="GeneID" id="18164273"/>
<protein>
    <submittedName>
        <fullName evidence="1">Uncharacterized protein</fullName>
    </submittedName>
</protein>
<dbReference type="HOGENOM" id="CLU_028906_4_1_1"/>
<accession>G3J8P0</accession>
<dbReference type="AlphaFoldDB" id="G3J8P0"/>
<dbReference type="SUPFAM" id="SSF56112">
    <property type="entry name" value="Protein kinase-like (PK-like)"/>
    <property type="match status" value="1"/>
</dbReference>
<evidence type="ECO:0000313" key="2">
    <source>
        <dbReference type="Proteomes" id="UP000001610"/>
    </source>
</evidence>
<name>G3J8P0_CORMM</name>
<evidence type="ECO:0000313" key="1">
    <source>
        <dbReference type="EMBL" id="EGX93975.1"/>
    </source>
</evidence>
<sequence length="493" mass="58102">MKPRLAYDDKAWERGTIIYKRWYEYLGEDEPFNAVGRFLATHFYPREWCEFDIFSLGGFNICFRMGFTDNTTTILRFPFPGIVMFPEEKVHNEVRAMQFILEQTQKPHKIPVPVPSISRWGQKKESPANLGPFIIMECIEHKQSICRLFENPDSDPTVRSTLNLNLNTVRLGGLYKKLAKIVLSLSILTLDKIGSIELDPNNSKWKVLNRPLSYSMNEVVQLGTVPRSKIPNSTYSEASSYFDALAELQLSHLFSQRNDAVDSEDDCRRKFVARLLFRKLIRDQKLREKWLRHETGPFPIWCDDFRPENVLVDEAENIIGVVDWEFTYTAPVEFSHAPPWWLLLEKPEYWPMGLDDWCIQYDKRLETFLQAMNDCEDEAIRAGQLEETQRLSGPMRDSWRSGNFWIMYAARNHFAFDSIYWHKIDQRFFGPAQSIDADDVWKERLHLLTPKEKDYIDECVKRKFKEMDTRDLAWDPDEYTRAYDSEWVGGMNE</sequence>
<proteinExistence type="predicted"/>
<dbReference type="eggNOG" id="ENOG502SKQE">
    <property type="taxonomic scope" value="Eukaryota"/>
</dbReference>
<dbReference type="KEGG" id="cmt:CCM_02246"/>
<dbReference type="InParanoid" id="G3J8P0"/>
<dbReference type="EMBL" id="JH126400">
    <property type="protein sequence ID" value="EGX93975.1"/>
    <property type="molecule type" value="Genomic_DNA"/>
</dbReference>
<reference evidence="1 2" key="1">
    <citation type="journal article" date="2011" name="Genome Biol.">
        <title>Genome sequence of the insect pathogenic fungus Cordyceps militaris, a valued traditional Chinese medicine.</title>
        <authorList>
            <person name="Zheng P."/>
            <person name="Xia Y."/>
            <person name="Xiao G."/>
            <person name="Xiong C."/>
            <person name="Hu X."/>
            <person name="Zhang S."/>
            <person name="Zheng H."/>
            <person name="Huang Y."/>
            <person name="Zhou Y."/>
            <person name="Wang S."/>
            <person name="Zhao G.P."/>
            <person name="Liu X."/>
            <person name="St Leger R.J."/>
            <person name="Wang C."/>
        </authorList>
    </citation>
    <scope>NUCLEOTIDE SEQUENCE [LARGE SCALE GENOMIC DNA]</scope>
    <source>
        <strain evidence="1 2">CM01</strain>
    </source>
</reference>
<keyword evidence="2" id="KW-1185">Reference proteome</keyword>
<dbReference type="RefSeq" id="XP_006667461.1">
    <property type="nucleotide sequence ID" value="XM_006667398.1"/>
</dbReference>
<dbReference type="Proteomes" id="UP000001610">
    <property type="component" value="Unassembled WGS sequence"/>
</dbReference>